<dbReference type="InterPro" id="IPR042233">
    <property type="entry name" value="Cell_div_ZapA_N"/>
</dbReference>
<dbReference type="GO" id="GO:0005829">
    <property type="term" value="C:cytosol"/>
    <property type="evidence" value="ECO:0007669"/>
    <property type="project" value="TreeGrafter"/>
</dbReference>
<dbReference type="GO" id="GO:0000921">
    <property type="term" value="P:septin ring assembly"/>
    <property type="evidence" value="ECO:0007669"/>
    <property type="project" value="TreeGrafter"/>
</dbReference>
<comment type="function">
    <text evidence="7">Activator of cell division through the inhibition of FtsZ GTPase activity, therefore promoting FtsZ assembly into bundles of protofilaments necessary for the formation of the division Z ring. It is recruited early at mid-cell but it is not essential for cell division.</text>
</comment>
<sequence length="103" mass="11222">MSQAKETLNVNILGRSYTLLCATDEKASLLAAVTLVDQKMSSINQQMGMSSHDKIAVFAALQIAHELLQHNMHNSASIEASQRIEHLNQAIDTVMSASQNSLL</sequence>
<dbReference type="PANTHER" id="PTHR34981:SF1">
    <property type="entry name" value="CELL DIVISION PROTEIN ZAPA"/>
    <property type="match status" value="1"/>
</dbReference>
<dbReference type="PANTHER" id="PTHR34981">
    <property type="entry name" value="CELL DIVISION PROTEIN ZAPA"/>
    <property type="match status" value="1"/>
</dbReference>
<keyword evidence="3" id="KW-0963">Cytoplasm</keyword>
<accession>A0A8J3CKJ5</accession>
<dbReference type="SUPFAM" id="SSF102829">
    <property type="entry name" value="Cell division protein ZapA-like"/>
    <property type="match status" value="1"/>
</dbReference>
<organism evidence="10 11">
    <name type="scientific">Formosimonas limnophila</name>
    <dbReference type="NCBI Taxonomy" id="1384487"/>
    <lineage>
        <taxon>Bacteria</taxon>
        <taxon>Pseudomonadati</taxon>
        <taxon>Pseudomonadota</taxon>
        <taxon>Betaproteobacteria</taxon>
        <taxon>Burkholderiales</taxon>
        <taxon>Burkholderiaceae</taxon>
        <taxon>Formosimonas</taxon>
    </lineage>
</organism>
<dbReference type="EMBL" id="BMZG01000004">
    <property type="protein sequence ID" value="GHA70986.1"/>
    <property type="molecule type" value="Genomic_DNA"/>
</dbReference>
<proteinExistence type="predicted"/>
<dbReference type="GO" id="GO:0043093">
    <property type="term" value="P:FtsZ-dependent cytokinesis"/>
    <property type="evidence" value="ECO:0007669"/>
    <property type="project" value="TreeGrafter"/>
</dbReference>
<evidence type="ECO:0000256" key="7">
    <source>
        <dbReference type="ARBA" id="ARBA00024910"/>
    </source>
</evidence>
<evidence type="ECO:0000256" key="8">
    <source>
        <dbReference type="ARBA" id="ARBA00026068"/>
    </source>
</evidence>
<dbReference type="RefSeq" id="WP_189492458.1">
    <property type="nucleotide sequence ID" value="NZ_BMZG01000004.1"/>
</dbReference>
<evidence type="ECO:0000256" key="5">
    <source>
        <dbReference type="ARBA" id="ARBA00023210"/>
    </source>
</evidence>
<evidence type="ECO:0000256" key="3">
    <source>
        <dbReference type="ARBA" id="ARBA00022490"/>
    </source>
</evidence>
<dbReference type="GO" id="GO:0032153">
    <property type="term" value="C:cell division site"/>
    <property type="evidence" value="ECO:0007669"/>
    <property type="project" value="TreeGrafter"/>
</dbReference>
<evidence type="ECO:0000256" key="9">
    <source>
        <dbReference type="ARBA" id="ARBA00033158"/>
    </source>
</evidence>
<keyword evidence="5" id="KW-0717">Septation</keyword>
<comment type="subcellular location">
    <subcellularLocation>
        <location evidence="1">Cytoplasm</location>
    </subcellularLocation>
</comment>
<protein>
    <recommendedName>
        <fullName evidence="2">Cell division protein ZapA</fullName>
    </recommendedName>
    <alternativeName>
        <fullName evidence="9">Z ring-associated protein ZapA</fullName>
    </alternativeName>
</protein>
<dbReference type="GO" id="GO:0000917">
    <property type="term" value="P:division septum assembly"/>
    <property type="evidence" value="ECO:0007669"/>
    <property type="project" value="UniProtKB-KW"/>
</dbReference>
<evidence type="ECO:0000313" key="11">
    <source>
        <dbReference type="Proteomes" id="UP000614287"/>
    </source>
</evidence>
<keyword evidence="6" id="KW-0131">Cell cycle</keyword>
<dbReference type="Pfam" id="PF05164">
    <property type="entry name" value="ZapA"/>
    <property type="match status" value="1"/>
</dbReference>
<reference evidence="10" key="2">
    <citation type="submission" date="2020-09" db="EMBL/GenBank/DDBJ databases">
        <authorList>
            <person name="Sun Q."/>
            <person name="Kim S."/>
        </authorList>
    </citation>
    <scope>NUCLEOTIDE SEQUENCE</scope>
    <source>
        <strain evidence="10">KCTC 32501</strain>
    </source>
</reference>
<comment type="subunit">
    <text evidence="8">Homodimer. Interacts with FtsZ.</text>
</comment>
<dbReference type="Gene3D" id="3.30.160.880">
    <property type="entry name" value="Cell division protein ZapA protomer, N-terminal domain"/>
    <property type="match status" value="1"/>
</dbReference>
<dbReference type="GO" id="GO:0030428">
    <property type="term" value="C:cell septum"/>
    <property type="evidence" value="ECO:0007669"/>
    <property type="project" value="TreeGrafter"/>
</dbReference>
<keyword evidence="4" id="KW-0132">Cell division</keyword>
<dbReference type="Gene3D" id="1.20.5.50">
    <property type="match status" value="1"/>
</dbReference>
<dbReference type="Proteomes" id="UP000614287">
    <property type="component" value="Unassembled WGS sequence"/>
</dbReference>
<evidence type="ECO:0000256" key="6">
    <source>
        <dbReference type="ARBA" id="ARBA00023306"/>
    </source>
</evidence>
<evidence type="ECO:0000256" key="2">
    <source>
        <dbReference type="ARBA" id="ARBA00015195"/>
    </source>
</evidence>
<comment type="caution">
    <text evidence="10">The sequence shown here is derived from an EMBL/GenBank/DDBJ whole genome shotgun (WGS) entry which is preliminary data.</text>
</comment>
<name>A0A8J3CKJ5_9BURK</name>
<dbReference type="InterPro" id="IPR036192">
    <property type="entry name" value="Cell_div_ZapA-like_sf"/>
</dbReference>
<reference evidence="10" key="1">
    <citation type="journal article" date="2014" name="Int. J. Syst. Evol. Microbiol.">
        <title>Complete genome sequence of Corynebacterium casei LMG S-19264T (=DSM 44701T), isolated from a smear-ripened cheese.</title>
        <authorList>
            <consortium name="US DOE Joint Genome Institute (JGI-PGF)"/>
            <person name="Walter F."/>
            <person name="Albersmeier A."/>
            <person name="Kalinowski J."/>
            <person name="Ruckert C."/>
        </authorList>
    </citation>
    <scope>NUCLEOTIDE SEQUENCE</scope>
    <source>
        <strain evidence="10">KCTC 32501</strain>
    </source>
</reference>
<dbReference type="InterPro" id="IPR007838">
    <property type="entry name" value="Cell_div_ZapA-like"/>
</dbReference>
<keyword evidence="11" id="KW-1185">Reference proteome</keyword>
<gene>
    <name evidence="10" type="ORF">GCM10009007_09800</name>
</gene>
<evidence type="ECO:0000256" key="1">
    <source>
        <dbReference type="ARBA" id="ARBA00004496"/>
    </source>
</evidence>
<dbReference type="AlphaFoldDB" id="A0A8J3CKJ5"/>
<evidence type="ECO:0000256" key="4">
    <source>
        <dbReference type="ARBA" id="ARBA00022618"/>
    </source>
</evidence>
<evidence type="ECO:0000313" key="10">
    <source>
        <dbReference type="EMBL" id="GHA70986.1"/>
    </source>
</evidence>